<dbReference type="PANTHER" id="PTHR12128">
    <property type="entry name" value="DIHYDRODIPICOLINATE SYNTHASE"/>
    <property type="match status" value="1"/>
</dbReference>
<dbReference type="PROSITE" id="PS00666">
    <property type="entry name" value="DHDPS_2"/>
    <property type="match status" value="1"/>
</dbReference>
<comment type="similarity">
    <text evidence="3 12 13">Belongs to the DapA family.</text>
</comment>
<comment type="pathway">
    <text evidence="2 12">Amino-acid biosynthesis; L-lysine biosynthesis via DAP pathway; (S)-tetrahydrodipicolinate from L-aspartate: step 3/4.</text>
</comment>
<dbReference type="PIRSF" id="PIRSF001365">
    <property type="entry name" value="DHDPS"/>
    <property type="match status" value="1"/>
</dbReference>
<dbReference type="InterPro" id="IPR005263">
    <property type="entry name" value="DapA"/>
</dbReference>
<comment type="function">
    <text evidence="1 12">Catalyzes the condensation of (S)-aspartate-beta-semialdehyde [(S)-ASA] and pyruvate to 4-hydroxy-tetrahydrodipicolinate (HTPA).</text>
</comment>
<organism evidence="14 15">
    <name type="scientific">Piscirickettsia salmonis</name>
    <dbReference type="NCBI Taxonomy" id="1238"/>
    <lineage>
        <taxon>Bacteria</taxon>
        <taxon>Pseudomonadati</taxon>
        <taxon>Pseudomonadota</taxon>
        <taxon>Gammaproteobacteria</taxon>
        <taxon>Thiotrichales</taxon>
        <taxon>Piscirickettsiaceae</taxon>
        <taxon>Piscirickettsia</taxon>
    </lineage>
</organism>
<keyword evidence="10 12" id="KW-0704">Schiff base</keyword>
<evidence type="ECO:0000256" key="12">
    <source>
        <dbReference type="HAMAP-Rule" id="MF_00418"/>
    </source>
</evidence>
<dbReference type="GO" id="GO:0009089">
    <property type="term" value="P:lysine biosynthetic process via diaminopimelate"/>
    <property type="evidence" value="ECO:0007669"/>
    <property type="project" value="UniProtKB-UniRule"/>
</dbReference>
<dbReference type="CDD" id="cd00950">
    <property type="entry name" value="DHDPS"/>
    <property type="match status" value="1"/>
</dbReference>
<feature type="active site" description="Proton donor/acceptor" evidence="12">
    <location>
        <position position="133"/>
    </location>
</feature>
<dbReference type="AlphaFoldDB" id="A0A1L6TB82"/>
<dbReference type="PROSITE" id="PS00665">
    <property type="entry name" value="DHDPS_1"/>
    <property type="match status" value="1"/>
</dbReference>
<dbReference type="InterPro" id="IPR002220">
    <property type="entry name" value="DapA-like"/>
</dbReference>
<dbReference type="EC" id="4.3.3.7" evidence="4 12"/>
<keyword evidence="7 12" id="KW-0220">Diaminopimelate biosynthesis</keyword>
<comment type="subunit">
    <text evidence="12">Homotetramer; dimer of dimers.</text>
</comment>
<feature type="active site" description="Schiff-base intermediate with substrate" evidence="12">
    <location>
        <position position="161"/>
    </location>
</feature>
<feature type="binding site" evidence="12">
    <location>
        <position position="203"/>
    </location>
    <ligand>
        <name>pyruvate</name>
        <dbReference type="ChEBI" id="CHEBI:15361"/>
    </ligand>
</feature>
<evidence type="ECO:0000256" key="7">
    <source>
        <dbReference type="ARBA" id="ARBA00022915"/>
    </source>
</evidence>
<evidence type="ECO:0000256" key="11">
    <source>
        <dbReference type="ARBA" id="ARBA00047836"/>
    </source>
</evidence>
<dbReference type="EMBL" id="CP012508">
    <property type="protein sequence ID" value="ALB22455.1"/>
    <property type="molecule type" value="Genomic_DNA"/>
</dbReference>
<evidence type="ECO:0000256" key="4">
    <source>
        <dbReference type="ARBA" id="ARBA00012086"/>
    </source>
</evidence>
<name>A0A1L6TB82_PISSA</name>
<keyword evidence="6 12" id="KW-0028">Amino-acid biosynthesis</keyword>
<comment type="caution">
    <text evidence="12">Was originally thought to be a dihydrodipicolinate synthase (DHDPS), catalyzing the condensation of (S)-aspartate-beta-semialdehyde [(S)-ASA] and pyruvate to dihydrodipicolinate (DHDP). However, it was shown in E.coli that the product of the enzymatic reaction is not dihydrodipicolinate but in fact (4S)-4-hydroxy-2,3,4,5-tetrahydro-(2S)-dipicolinic acid (HTPA), and that the consecutive dehydration reaction leading to DHDP is not spontaneous but catalyzed by DapB.</text>
</comment>
<dbReference type="RefSeq" id="WP_017378275.1">
    <property type="nucleotide sequence ID" value="NZ_CP012508.1"/>
</dbReference>
<reference evidence="14 15" key="1">
    <citation type="journal article" date="2014" name="Genome Announc.">
        <title>Comparative Genome Analysis of Two Isolates of the Fish Pathogen Piscirickettsia salmonis from Different Hosts Reveals Major Differences in Virulence-Associated Secretion Systems.</title>
        <authorList>
            <person name="Bohle H."/>
            <person name="Henriquez P."/>
            <person name="Grothusen H."/>
            <person name="Navas E."/>
            <person name="Sandoval A."/>
            <person name="Bustamante F."/>
            <person name="Bustos P."/>
            <person name="Mancilla M."/>
        </authorList>
    </citation>
    <scope>NUCLEOTIDE SEQUENCE [LARGE SCALE GENOMIC DNA]</scope>
    <source>
        <strain evidence="15">B1-32597</strain>
    </source>
</reference>
<evidence type="ECO:0000256" key="6">
    <source>
        <dbReference type="ARBA" id="ARBA00022605"/>
    </source>
</evidence>
<evidence type="ECO:0000256" key="2">
    <source>
        <dbReference type="ARBA" id="ARBA00005120"/>
    </source>
</evidence>
<comment type="subcellular location">
    <subcellularLocation>
        <location evidence="12">Cytoplasm</location>
    </subcellularLocation>
</comment>
<accession>A0A1L6TB82</accession>
<gene>
    <name evidence="12 14" type="primary">dapA</name>
    <name evidence="14" type="ORF">KU39_1273</name>
</gene>
<dbReference type="OrthoDB" id="9782828at2"/>
<dbReference type="InterPro" id="IPR020624">
    <property type="entry name" value="Schiff_base-form_aldolases_CS"/>
</dbReference>
<comment type="catalytic activity">
    <reaction evidence="11 12">
        <text>L-aspartate 4-semialdehyde + pyruvate = (2S,4S)-4-hydroxy-2,3,4,5-tetrahydrodipicolinate + H2O + H(+)</text>
        <dbReference type="Rhea" id="RHEA:34171"/>
        <dbReference type="ChEBI" id="CHEBI:15361"/>
        <dbReference type="ChEBI" id="CHEBI:15377"/>
        <dbReference type="ChEBI" id="CHEBI:15378"/>
        <dbReference type="ChEBI" id="CHEBI:67139"/>
        <dbReference type="ChEBI" id="CHEBI:537519"/>
        <dbReference type="EC" id="4.3.3.7"/>
    </reaction>
</comment>
<protein>
    <recommendedName>
        <fullName evidence="4 12">4-hydroxy-tetrahydrodipicolinate synthase</fullName>
        <shortName evidence="12">HTPA synthase</shortName>
        <ecNumber evidence="4 12">4.3.3.7</ecNumber>
    </recommendedName>
</protein>
<dbReference type="GO" id="GO:0005829">
    <property type="term" value="C:cytosol"/>
    <property type="evidence" value="ECO:0007669"/>
    <property type="project" value="TreeGrafter"/>
</dbReference>
<feature type="site" description="Part of a proton relay during catalysis" evidence="12">
    <location>
        <position position="107"/>
    </location>
</feature>
<dbReference type="NCBIfam" id="TIGR00674">
    <property type="entry name" value="dapA"/>
    <property type="match status" value="1"/>
</dbReference>
<proteinExistence type="inferred from homology"/>
<feature type="binding site" evidence="12">
    <location>
        <position position="45"/>
    </location>
    <ligand>
        <name>pyruvate</name>
        <dbReference type="ChEBI" id="CHEBI:15361"/>
    </ligand>
</feature>
<keyword evidence="8 12" id="KW-0457">Lysine biosynthesis</keyword>
<evidence type="ECO:0000256" key="3">
    <source>
        <dbReference type="ARBA" id="ARBA00007592"/>
    </source>
</evidence>
<evidence type="ECO:0000256" key="13">
    <source>
        <dbReference type="PIRNR" id="PIRNR001365"/>
    </source>
</evidence>
<keyword evidence="9 12" id="KW-0456">Lyase</keyword>
<dbReference type="InterPro" id="IPR013785">
    <property type="entry name" value="Aldolase_TIM"/>
</dbReference>
<dbReference type="SMART" id="SM01130">
    <property type="entry name" value="DHDPS"/>
    <property type="match status" value="1"/>
</dbReference>
<dbReference type="Gene3D" id="3.20.20.70">
    <property type="entry name" value="Aldolase class I"/>
    <property type="match status" value="1"/>
</dbReference>
<dbReference type="SUPFAM" id="SSF51569">
    <property type="entry name" value="Aldolase"/>
    <property type="match status" value="1"/>
</dbReference>
<evidence type="ECO:0000313" key="14">
    <source>
        <dbReference type="EMBL" id="ALB22455.1"/>
    </source>
</evidence>
<dbReference type="PANTHER" id="PTHR12128:SF66">
    <property type="entry name" value="4-HYDROXY-2-OXOGLUTARATE ALDOLASE, MITOCHONDRIAL"/>
    <property type="match status" value="1"/>
</dbReference>
<dbReference type="InterPro" id="IPR020625">
    <property type="entry name" value="Schiff_base-form_aldolases_AS"/>
</dbReference>
<evidence type="ECO:0000256" key="9">
    <source>
        <dbReference type="ARBA" id="ARBA00023239"/>
    </source>
</evidence>
<evidence type="ECO:0000256" key="1">
    <source>
        <dbReference type="ARBA" id="ARBA00003294"/>
    </source>
</evidence>
<dbReference type="GO" id="GO:0008840">
    <property type="term" value="F:4-hydroxy-tetrahydrodipicolinate synthase activity"/>
    <property type="evidence" value="ECO:0007669"/>
    <property type="project" value="UniProtKB-UniRule"/>
</dbReference>
<feature type="site" description="Part of a proton relay during catalysis" evidence="12">
    <location>
        <position position="44"/>
    </location>
</feature>
<evidence type="ECO:0000256" key="8">
    <source>
        <dbReference type="ARBA" id="ARBA00023154"/>
    </source>
</evidence>
<dbReference type="GO" id="GO:0019877">
    <property type="term" value="P:diaminopimelate biosynthetic process"/>
    <property type="evidence" value="ECO:0007669"/>
    <property type="project" value="UniProtKB-UniRule"/>
</dbReference>
<dbReference type="Pfam" id="PF00701">
    <property type="entry name" value="DHDPS"/>
    <property type="match status" value="1"/>
</dbReference>
<keyword evidence="5 12" id="KW-0963">Cytoplasm</keyword>
<evidence type="ECO:0000313" key="15">
    <source>
        <dbReference type="Proteomes" id="UP000029558"/>
    </source>
</evidence>
<evidence type="ECO:0000256" key="10">
    <source>
        <dbReference type="ARBA" id="ARBA00023270"/>
    </source>
</evidence>
<dbReference type="Proteomes" id="UP000029558">
    <property type="component" value="Chromosome"/>
</dbReference>
<sequence>MIKGSIVALVTPMTAEGQLDIEALRALAEWHVQSGTAAIVAMGTTGEASTLTADENRAVLQHVVEQVAGRVPVIAGTGSPSTQATIEKTQAAHAQGVDACLLVTPYYNKPTQEGLYQHFKTVAESVAIPFILYNVPGRTQCDLAVETTGRLSRLPAIIGVKDATADLTRVAQLRALCAEGFALYSGDDPTAREFIQLGGHGVISVTANVVPVLMQEMCQALIGGDFDRAEKIDNQLLNLHHALFSESNPIPVKYALHKMQRIAPGIRLPLTWLAKEQHAAVDAEIERLIEIETVVN</sequence>
<evidence type="ECO:0000256" key="5">
    <source>
        <dbReference type="ARBA" id="ARBA00022490"/>
    </source>
</evidence>
<dbReference type="PRINTS" id="PR00146">
    <property type="entry name" value="DHPICSNTHASE"/>
</dbReference>
<dbReference type="HAMAP" id="MF_00418">
    <property type="entry name" value="DapA"/>
    <property type="match status" value="1"/>
</dbReference>